<keyword evidence="6 7" id="KW-0472">Membrane</keyword>
<sequence>MQPTPAPSPTPKPPVSTRGVVEELSELTGLERLAYRQIVLFLLEFVLLIGLYIGLRWLLKRGVRRVGEQLANKAATEHQAARVRSLATILQHTLHFVLAFVFIVSALSLLGINVAPIIGTASVAGLAFGFGAQKLVKDVITGYFLLLEDQYVAGDYVTIGAVTGVVEELGMRITRIRDDDGKLYILSNGDIASVCNHSRGLVGASFELSVAAAEDIAAVTKLIEETLAQQNLPEPPRVEGVTLADAAKTTLKITFKAPKGQRPAQLLPHLRATLRDALLAAKITLA</sequence>
<proteinExistence type="inferred from homology"/>
<evidence type="ECO:0000256" key="6">
    <source>
        <dbReference type="ARBA" id="ARBA00023136"/>
    </source>
</evidence>
<evidence type="ECO:0000256" key="7">
    <source>
        <dbReference type="SAM" id="Phobius"/>
    </source>
</evidence>
<evidence type="ECO:0000313" key="10">
    <source>
        <dbReference type="Proteomes" id="UP000520814"/>
    </source>
</evidence>
<evidence type="ECO:0000256" key="3">
    <source>
        <dbReference type="ARBA" id="ARBA00022475"/>
    </source>
</evidence>
<dbReference type="InterPro" id="IPR045276">
    <property type="entry name" value="YbiO_bact"/>
</dbReference>
<dbReference type="InterPro" id="IPR011014">
    <property type="entry name" value="MscS_channel_TM-2"/>
</dbReference>
<dbReference type="SUPFAM" id="SSF50182">
    <property type="entry name" value="Sm-like ribonucleoproteins"/>
    <property type="match status" value="1"/>
</dbReference>
<dbReference type="RefSeq" id="WP_184198875.1">
    <property type="nucleotide sequence ID" value="NZ_JACHGW010000003.1"/>
</dbReference>
<keyword evidence="5 7" id="KW-1133">Transmembrane helix</keyword>
<dbReference type="InterPro" id="IPR010920">
    <property type="entry name" value="LSM_dom_sf"/>
</dbReference>
<dbReference type="InterPro" id="IPR023408">
    <property type="entry name" value="MscS_beta-dom_sf"/>
</dbReference>
<evidence type="ECO:0000256" key="1">
    <source>
        <dbReference type="ARBA" id="ARBA00004651"/>
    </source>
</evidence>
<dbReference type="Gene3D" id="1.10.287.1260">
    <property type="match status" value="1"/>
</dbReference>
<evidence type="ECO:0000256" key="4">
    <source>
        <dbReference type="ARBA" id="ARBA00022692"/>
    </source>
</evidence>
<evidence type="ECO:0000259" key="8">
    <source>
        <dbReference type="Pfam" id="PF00924"/>
    </source>
</evidence>
<dbReference type="GO" id="GO:0008381">
    <property type="term" value="F:mechanosensitive monoatomic ion channel activity"/>
    <property type="evidence" value="ECO:0007669"/>
    <property type="project" value="InterPro"/>
</dbReference>
<keyword evidence="3" id="KW-1003">Cell membrane</keyword>
<dbReference type="Pfam" id="PF00924">
    <property type="entry name" value="MS_channel_2nd"/>
    <property type="match status" value="1"/>
</dbReference>
<dbReference type="SUPFAM" id="SSF82861">
    <property type="entry name" value="Mechanosensitive channel protein MscS (YggB), transmembrane region"/>
    <property type="match status" value="1"/>
</dbReference>
<reference evidence="9 10" key="1">
    <citation type="submission" date="2020-08" db="EMBL/GenBank/DDBJ databases">
        <title>Genomic Encyclopedia of Type Strains, Phase IV (KMG-IV): sequencing the most valuable type-strain genomes for metagenomic binning, comparative biology and taxonomic classification.</title>
        <authorList>
            <person name="Goeker M."/>
        </authorList>
    </citation>
    <scope>NUCLEOTIDE SEQUENCE [LARGE SCALE GENOMIC DNA]</scope>
    <source>
        <strain evidence="9 10">DSM 23562</strain>
    </source>
</reference>
<name>A0A7W9W7F5_ARMRO</name>
<dbReference type="InterPro" id="IPR006685">
    <property type="entry name" value="MscS_channel_2nd"/>
</dbReference>
<evidence type="ECO:0000256" key="5">
    <source>
        <dbReference type="ARBA" id="ARBA00022989"/>
    </source>
</evidence>
<gene>
    <name evidence="9" type="ORF">HNQ39_003413</name>
</gene>
<comment type="caution">
    <text evidence="9">The sequence shown here is derived from an EMBL/GenBank/DDBJ whole genome shotgun (WGS) entry which is preliminary data.</text>
</comment>
<dbReference type="EMBL" id="JACHGW010000003">
    <property type="protein sequence ID" value="MBB6051603.1"/>
    <property type="molecule type" value="Genomic_DNA"/>
</dbReference>
<accession>A0A7W9W7F5</accession>
<comment type="similarity">
    <text evidence="2">Belongs to the MscS (TC 1.A.23) family.</text>
</comment>
<keyword evidence="10" id="KW-1185">Reference proteome</keyword>
<evidence type="ECO:0000313" key="9">
    <source>
        <dbReference type="EMBL" id="MBB6051603.1"/>
    </source>
</evidence>
<feature type="domain" description="Mechanosensitive ion channel MscS" evidence="8">
    <location>
        <begin position="135"/>
        <end position="199"/>
    </location>
</feature>
<dbReference type="PANTHER" id="PTHR30460:SF0">
    <property type="entry name" value="MODERATE CONDUCTANCE MECHANOSENSITIVE CHANNEL YBIO"/>
    <property type="match status" value="1"/>
</dbReference>
<comment type="subcellular location">
    <subcellularLocation>
        <location evidence="1">Cell membrane</location>
        <topology evidence="1">Multi-pass membrane protein</topology>
    </subcellularLocation>
</comment>
<feature type="transmembrane region" description="Helical" evidence="7">
    <location>
        <begin position="94"/>
        <end position="112"/>
    </location>
</feature>
<dbReference type="PANTHER" id="PTHR30460">
    <property type="entry name" value="MODERATE CONDUCTANCE MECHANOSENSITIVE CHANNEL YBIO"/>
    <property type="match status" value="1"/>
</dbReference>
<keyword evidence="4 7" id="KW-0812">Transmembrane</keyword>
<dbReference type="Gene3D" id="2.30.30.60">
    <property type="match status" value="1"/>
</dbReference>
<organism evidence="9 10">
    <name type="scientific">Armatimonas rosea</name>
    <dbReference type="NCBI Taxonomy" id="685828"/>
    <lineage>
        <taxon>Bacteria</taxon>
        <taxon>Bacillati</taxon>
        <taxon>Armatimonadota</taxon>
        <taxon>Armatimonadia</taxon>
        <taxon>Armatimonadales</taxon>
        <taxon>Armatimonadaceae</taxon>
        <taxon>Armatimonas</taxon>
    </lineage>
</organism>
<dbReference type="GO" id="GO:0005886">
    <property type="term" value="C:plasma membrane"/>
    <property type="evidence" value="ECO:0007669"/>
    <property type="project" value="UniProtKB-SubCell"/>
</dbReference>
<dbReference type="AlphaFoldDB" id="A0A7W9W7F5"/>
<dbReference type="FunFam" id="2.30.30.60:FF:000001">
    <property type="entry name" value="MscS Mechanosensitive ion channel"/>
    <property type="match status" value="1"/>
</dbReference>
<dbReference type="Proteomes" id="UP000520814">
    <property type="component" value="Unassembled WGS sequence"/>
</dbReference>
<evidence type="ECO:0000256" key="2">
    <source>
        <dbReference type="ARBA" id="ARBA00008017"/>
    </source>
</evidence>
<protein>
    <submittedName>
        <fullName evidence="9">Small conductance mechanosensitive channel</fullName>
    </submittedName>
</protein>
<feature type="transmembrane region" description="Helical" evidence="7">
    <location>
        <begin position="34"/>
        <end position="55"/>
    </location>
</feature>